<name>A0A5D3AWD7_9TREE</name>
<sequence>MSPPFFIDGIKIYELDSLRWDDFRRWDRSIKNLLLIKGLLSILQEDEIFISPTRSSEWVKRDREAFAYLRNAVAFELEEKLSIPGDYSEPSTEHAHSRAKRT</sequence>
<comment type="caution">
    <text evidence="1">The sequence shown here is derived from an EMBL/GenBank/DDBJ whole genome shotgun (WGS) entry which is preliminary data.</text>
</comment>
<keyword evidence="2" id="KW-1185">Reference proteome</keyword>
<accession>A0A5D3AWD7</accession>
<evidence type="ECO:0000313" key="2">
    <source>
        <dbReference type="Proteomes" id="UP000322245"/>
    </source>
</evidence>
<reference evidence="1 2" key="1">
    <citation type="submission" date="2017-05" db="EMBL/GenBank/DDBJ databases">
        <title>The Genome Sequence of Tsuchiyaea wingfieldii DSM 27421.</title>
        <authorList>
            <person name="Cuomo C."/>
            <person name="Passer A."/>
            <person name="Billmyre B."/>
            <person name="Heitman J."/>
        </authorList>
    </citation>
    <scope>NUCLEOTIDE SEQUENCE [LARGE SCALE GENOMIC DNA]</scope>
    <source>
        <strain evidence="1 2">DSM 27421</strain>
    </source>
</reference>
<proteinExistence type="predicted"/>
<protein>
    <submittedName>
        <fullName evidence="1">Uncharacterized protein</fullName>
    </submittedName>
</protein>
<dbReference type="AlphaFoldDB" id="A0A5D3AWD7"/>
<dbReference type="Proteomes" id="UP000322245">
    <property type="component" value="Unassembled WGS sequence"/>
</dbReference>
<evidence type="ECO:0000313" key="1">
    <source>
        <dbReference type="EMBL" id="TYJ55058.1"/>
    </source>
</evidence>
<dbReference type="EMBL" id="NIDF01000047">
    <property type="protein sequence ID" value="TYJ55058.1"/>
    <property type="molecule type" value="Genomic_DNA"/>
</dbReference>
<organism evidence="1 2">
    <name type="scientific">Cryptococcus floricola</name>
    <dbReference type="NCBI Taxonomy" id="2591691"/>
    <lineage>
        <taxon>Eukaryota</taxon>
        <taxon>Fungi</taxon>
        <taxon>Dikarya</taxon>
        <taxon>Basidiomycota</taxon>
        <taxon>Agaricomycotina</taxon>
        <taxon>Tremellomycetes</taxon>
        <taxon>Tremellales</taxon>
        <taxon>Cryptococcaceae</taxon>
        <taxon>Cryptococcus</taxon>
    </lineage>
</organism>
<gene>
    <name evidence="1" type="ORF">B9479_004282</name>
</gene>